<feature type="region of interest" description="Disordered" evidence="1">
    <location>
        <begin position="262"/>
        <end position="322"/>
    </location>
</feature>
<feature type="compositionally biased region" description="Polar residues" evidence="1">
    <location>
        <begin position="144"/>
        <end position="159"/>
    </location>
</feature>
<evidence type="ECO:0000313" key="2">
    <source>
        <dbReference type="EMBL" id="KAF4677474.1"/>
    </source>
</evidence>
<accession>A0A7J6N1H6</accession>
<name>A0A7J6N1H6_PERCH</name>
<organism evidence="2 3">
    <name type="scientific">Perkinsus chesapeaki</name>
    <name type="common">Clam parasite</name>
    <name type="synonym">Perkinsus andrewsi</name>
    <dbReference type="NCBI Taxonomy" id="330153"/>
    <lineage>
        <taxon>Eukaryota</taxon>
        <taxon>Sar</taxon>
        <taxon>Alveolata</taxon>
        <taxon>Perkinsozoa</taxon>
        <taxon>Perkinsea</taxon>
        <taxon>Perkinsida</taxon>
        <taxon>Perkinsidae</taxon>
        <taxon>Perkinsus</taxon>
    </lineage>
</organism>
<sequence length="322" mass="35694">MSTSWRHPFPAPWTCDEPQEPIPRKGLRAEKAAAPSTELRRLVGGRSNSEGFLPRHWFQVAGDDDDEDGSVDTADVEIEAIEARLRALKIRKARQIAVECSLLRAQEQERSRSRSPRLSGRQVRPPPIVTASKIVVRGGPSASPYRQSSPMTKRSSSLATPRPRTPSPERVCNDDMLRLPQLRPSPQAGLPFTTPSQVSVMSPPPSRHRSPQSAPCRSMHGTVERSPRPPRGHEGPCGVVISPLARCVSDSVRAWSTALGSPRHYRPESPHVKCHSVGLVSSGTQTPRRRSRSRQGRQRHHHRHLPAQGYRNLLLAPLGTNR</sequence>
<gene>
    <name evidence="2" type="ORF">FOL47_001289</name>
</gene>
<feature type="region of interest" description="Disordered" evidence="1">
    <location>
        <begin position="1"/>
        <end position="45"/>
    </location>
</feature>
<protein>
    <submittedName>
        <fullName evidence="2">Uncharacterized protein</fullName>
    </submittedName>
</protein>
<comment type="caution">
    <text evidence="2">The sequence shown here is derived from an EMBL/GenBank/DDBJ whole genome shotgun (WGS) entry which is preliminary data.</text>
</comment>
<feature type="compositionally biased region" description="Basic and acidic residues" evidence="1">
    <location>
        <begin position="222"/>
        <end position="234"/>
    </location>
</feature>
<evidence type="ECO:0000256" key="1">
    <source>
        <dbReference type="SAM" id="MobiDB-lite"/>
    </source>
</evidence>
<dbReference type="Proteomes" id="UP000591131">
    <property type="component" value="Unassembled WGS sequence"/>
</dbReference>
<evidence type="ECO:0000313" key="3">
    <source>
        <dbReference type="Proteomes" id="UP000591131"/>
    </source>
</evidence>
<keyword evidence="3" id="KW-1185">Reference proteome</keyword>
<proteinExistence type="predicted"/>
<reference evidence="2 3" key="1">
    <citation type="submission" date="2020-04" db="EMBL/GenBank/DDBJ databases">
        <title>Perkinsus chesapeaki whole genome sequence.</title>
        <authorList>
            <person name="Bogema D.R."/>
        </authorList>
    </citation>
    <scope>NUCLEOTIDE SEQUENCE [LARGE SCALE GENOMIC DNA]</scope>
    <source>
        <strain evidence="2">ATCC PRA-425</strain>
    </source>
</reference>
<feature type="region of interest" description="Disordered" evidence="1">
    <location>
        <begin position="105"/>
        <end position="234"/>
    </location>
</feature>
<feature type="compositionally biased region" description="Basic residues" evidence="1">
    <location>
        <begin position="287"/>
        <end position="305"/>
    </location>
</feature>
<dbReference type="EMBL" id="JAAPAO010000013">
    <property type="protein sequence ID" value="KAF4677474.1"/>
    <property type="molecule type" value="Genomic_DNA"/>
</dbReference>
<dbReference type="AlphaFoldDB" id="A0A7J6N1H6"/>